<dbReference type="AlphaFoldDB" id="A0A3M2L114"/>
<dbReference type="PANTHER" id="PTHR34853">
    <property type="match status" value="1"/>
</dbReference>
<name>A0A3M2L114_9NOCA</name>
<dbReference type="PANTHER" id="PTHR34853:SF1">
    <property type="entry name" value="LIPASE 5"/>
    <property type="match status" value="1"/>
</dbReference>
<dbReference type="Gene3D" id="1.10.260.130">
    <property type="match status" value="1"/>
</dbReference>
<gene>
    <name evidence="1" type="ORF">EBN03_18970</name>
</gene>
<protein>
    <submittedName>
        <fullName evidence="1">Lipase</fullName>
    </submittedName>
</protein>
<dbReference type="GO" id="GO:0004806">
    <property type="term" value="F:triacylglycerol lipase activity"/>
    <property type="evidence" value="ECO:0007669"/>
    <property type="project" value="InterPro"/>
</dbReference>
<keyword evidence="2" id="KW-1185">Reference proteome</keyword>
<evidence type="ECO:0000313" key="2">
    <source>
        <dbReference type="Proteomes" id="UP000279275"/>
    </source>
</evidence>
<dbReference type="Gene3D" id="3.40.50.1820">
    <property type="entry name" value="alpha/beta hydrolase"/>
    <property type="match status" value="1"/>
</dbReference>
<dbReference type="EMBL" id="RFFH01000007">
    <property type="protein sequence ID" value="RMI31429.1"/>
    <property type="molecule type" value="Genomic_DNA"/>
</dbReference>
<evidence type="ECO:0000313" key="1">
    <source>
        <dbReference type="EMBL" id="RMI31429.1"/>
    </source>
</evidence>
<sequence>MASTRAVVHGLAGAFGGLALVLQPIGPATASADATDVAYAAPDPDPFYSTPGNIGDYEPGDVIDSRPMPAVVSLPGIAATLVKFRSNDSHGNPIAATTTVLTPPNHTAGAPLISYQAFINSLGAQCAISHSIYNGDPANGVRELPTFNVWLQRGFTVALPDHLGPDLAYGAARLGGQITLDGIRAVQRLPQLGLAGSPTVMAGYSGGGMTTAWAAAMQPTYAPELHLAGAAIGGAPENMEEMLRGIGTGPNEALGLAMAAAVGLDREYPDRMHLASVLNPNGRSAMSEMANACMGQLIALGAWHSIPEYTSSSLIDDQDVIGVLRDNSLDFYDGIPSTPIFEWHSPFDPLLPIDAIQRTNGRWCAAGNPVLSLQLPIPEHLVTFAAGFPEAMGWIESRLNGTPAPSNC</sequence>
<dbReference type="PIRSF" id="PIRSF029171">
    <property type="entry name" value="Esterase_LipA"/>
    <property type="match status" value="1"/>
</dbReference>
<dbReference type="InterPro" id="IPR005152">
    <property type="entry name" value="Lipase_secreted"/>
</dbReference>
<proteinExistence type="predicted"/>
<reference evidence="1 2" key="1">
    <citation type="submission" date="2018-10" db="EMBL/GenBank/DDBJ databases">
        <title>Isolation from cow dung.</title>
        <authorList>
            <person name="Ling L."/>
        </authorList>
    </citation>
    <scope>NUCLEOTIDE SEQUENCE [LARGE SCALE GENOMIC DNA]</scope>
    <source>
        <strain evidence="1 2">NEAU-LL90</strain>
    </source>
</reference>
<comment type="caution">
    <text evidence="1">The sequence shown here is derived from an EMBL/GenBank/DDBJ whole genome shotgun (WGS) entry which is preliminary data.</text>
</comment>
<dbReference type="OrthoDB" id="4763034at2"/>
<dbReference type="RefSeq" id="WP_122189379.1">
    <property type="nucleotide sequence ID" value="NZ_RFFH01000007.1"/>
</dbReference>
<dbReference type="Pfam" id="PF03583">
    <property type="entry name" value="LIP"/>
    <property type="match status" value="1"/>
</dbReference>
<dbReference type="GO" id="GO:0016042">
    <property type="term" value="P:lipid catabolic process"/>
    <property type="evidence" value="ECO:0007669"/>
    <property type="project" value="InterPro"/>
</dbReference>
<accession>A0A3M2L114</accession>
<dbReference type="SUPFAM" id="SSF53474">
    <property type="entry name" value="alpha/beta-Hydrolases"/>
    <property type="match status" value="1"/>
</dbReference>
<dbReference type="InterPro" id="IPR029058">
    <property type="entry name" value="AB_hydrolase_fold"/>
</dbReference>
<dbReference type="Proteomes" id="UP000279275">
    <property type="component" value="Unassembled WGS sequence"/>
</dbReference>
<organism evidence="1 2">
    <name type="scientific">Nocardia stercoris</name>
    <dbReference type="NCBI Taxonomy" id="2483361"/>
    <lineage>
        <taxon>Bacteria</taxon>
        <taxon>Bacillati</taxon>
        <taxon>Actinomycetota</taxon>
        <taxon>Actinomycetes</taxon>
        <taxon>Mycobacteriales</taxon>
        <taxon>Nocardiaceae</taxon>
        <taxon>Nocardia</taxon>
    </lineage>
</organism>